<comment type="caution">
    <text evidence="8">The sequence shown here is derived from an EMBL/GenBank/DDBJ whole genome shotgun (WGS) entry which is preliminary data.</text>
</comment>
<evidence type="ECO:0000313" key="8">
    <source>
        <dbReference type="EMBL" id="PSU14843.1"/>
    </source>
</evidence>
<dbReference type="GO" id="GO:0004725">
    <property type="term" value="F:protein tyrosine phosphatase activity"/>
    <property type="evidence" value="ECO:0007669"/>
    <property type="project" value="UniProtKB-EC"/>
</dbReference>
<dbReference type="InterPro" id="IPR050438">
    <property type="entry name" value="LMW_PTPase"/>
</dbReference>
<dbReference type="FunFam" id="3.40.50.2300:FF:000041">
    <property type="entry name" value="Low molecular weight protein-tyrosine-phosphatase"/>
    <property type="match status" value="1"/>
</dbReference>
<dbReference type="SUPFAM" id="SSF52788">
    <property type="entry name" value="Phosphotyrosine protein phosphatases I"/>
    <property type="match status" value="1"/>
</dbReference>
<dbReference type="PRINTS" id="PR00719">
    <property type="entry name" value="LMWPTPASE"/>
</dbReference>
<dbReference type="InterPro" id="IPR017867">
    <property type="entry name" value="Tyr_phospatase_low_mol_wt"/>
</dbReference>
<dbReference type="PANTHER" id="PTHR11717:SF31">
    <property type="entry name" value="LOW MOLECULAR WEIGHT PROTEIN-TYROSINE-PHOSPHATASE ETP-RELATED"/>
    <property type="match status" value="1"/>
</dbReference>
<name>A0ABD6WYY1_PHODM</name>
<keyword evidence="3" id="KW-0378">Hydrolase</keyword>
<dbReference type="Proteomes" id="UP000241404">
    <property type="component" value="Unassembled WGS sequence"/>
</dbReference>
<dbReference type="CDD" id="cd16343">
    <property type="entry name" value="LMWPTP"/>
    <property type="match status" value="1"/>
</dbReference>
<dbReference type="EMBL" id="PYMM01000022">
    <property type="protein sequence ID" value="PSU14843.1"/>
    <property type="molecule type" value="Genomic_DNA"/>
</dbReference>
<keyword evidence="4" id="KW-0904">Protein phosphatase</keyword>
<reference evidence="8 9" key="1">
    <citation type="submission" date="2018-03" db="EMBL/GenBank/DDBJ databases">
        <title>Whole genome sequencing of Histamine producing bacteria.</title>
        <authorList>
            <person name="Butler K."/>
        </authorList>
    </citation>
    <scope>NUCLEOTIDE SEQUENCE [LARGE SCALE GENOMIC DNA]</scope>
    <source>
        <strain evidence="8 9">BT-6</strain>
    </source>
</reference>
<dbReference type="Gene3D" id="3.40.50.2300">
    <property type="match status" value="1"/>
</dbReference>
<evidence type="ECO:0000259" key="7">
    <source>
        <dbReference type="SMART" id="SM00226"/>
    </source>
</evidence>
<proteinExistence type="inferred from homology"/>
<organism evidence="8 9">
    <name type="scientific">Photobacterium damselae</name>
    <dbReference type="NCBI Taxonomy" id="38293"/>
    <lineage>
        <taxon>Bacteria</taxon>
        <taxon>Pseudomonadati</taxon>
        <taxon>Pseudomonadota</taxon>
        <taxon>Gammaproteobacteria</taxon>
        <taxon>Vibrionales</taxon>
        <taxon>Vibrionaceae</taxon>
        <taxon>Photobacterium</taxon>
    </lineage>
</organism>
<accession>A0ABD6WYY1</accession>
<evidence type="ECO:0000256" key="6">
    <source>
        <dbReference type="PIRSR" id="PIRSR617867-1"/>
    </source>
</evidence>
<comment type="similarity">
    <text evidence="1">Belongs to the low molecular weight phosphotyrosine protein phosphatase family.</text>
</comment>
<dbReference type="InterPro" id="IPR036196">
    <property type="entry name" value="Ptyr_pPase_sf"/>
</dbReference>
<dbReference type="RefSeq" id="WP_065171812.1">
    <property type="nucleotide sequence ID" value="NZ_JADQAR010000019.1"/>
</dbReference>
<dbReference type="SMART" id="SM00226">
    <property type="entry name" value="LMWPc"/>
    <property type="match status" value="1"/>
</dbReference>
<sequence>MFNKILVVCVGNICRSPTGERILQSKIPNKTVCSAGVGTAKSGLSGKPADKMAAAVAEEHGYSLEGHQAQQLTSELARDYDLILVMEKGHIEAVTNIAPEARGKTMLFGQWIGQQDIPDPYRLSKEAFDHAYKLIDQAAEAWAKKLN</sequence>
<dbReference type="InterPro" id="IPR023485">
    <property type="entry name" value="Ptyr_pPase"/>
</dbReference>
<feature type="active site" evidence="6">
    <location>
        <position position="15"/>
    </location>
</feature>
<evidence type="ECO:0000256" key="3">
    <source>
        <dbReference type="ARBA" id="ARBA00022801"/>
    </source>
</evidence>
<comment type="catalytic activity">
    <reaction evidence="5">
        <text>O-phospho-L-tyrosyl-[protein] + H2O = L-tyrosyl-[protein] + phosphate</text>
        <dbReference type="Rhea" id="RHEA:10684"/>
        <dbReference type="Rhea" id="RHEA-COMP:10136"/>
        <dbReference type="Rhea" id="RHEA-COMP:20101"/>
        <dbReference type="ChEBI" id="CHEBI:15377"/>
        <dbReference type="ChEBI" id="CHEBI:43474"/>
        <dbReference type="ChEBI" id="CHEBI:46858"/>
        <dbReference type="ChEBI" id="CHEBI:61978"/>
        <dbReference type="EC" id="3.1.3.48"/>
    </reaction>
</comment>
<feature type="active site" description="Proton donor" evidence="6">
    <location>
        <position position="119"/>
    </location>
</feature>
<dbReference type="Pfam" id="PF01451">
    <property type="entry name" value="LMWPc"/>
    <property type="match status" value="1"/>
</dbReference>
<protein>
    <recommendedName>
        <fullName evidence="2">protein-tyrosine-phosphatase</fullName>
        <ecNumber evidence="2">3.1.3.48</ecNumber>
    </recommendedName>
</protein>
<dbReference type="PANTHER" id="PTHR11717">
    <property type="entry name" value="LOW MOLECULAR WEIGHT PROTEIN TYROSINE PHOSPHATASE"/>
    <property type="match status" value="1"/>
</dbReference>
<evidence type="ECO:0000313" key="9">
    <source>
        <dbReference type="Proteomes" id="UP000241404"/>
    </source>
</evidence>
<evidence type="ECO:0000256" key="2">
    <source>
        <dbReference type="ARBA" id="ARBA00013064"/>
    </source>
</evidence>
<dbReference type="EC" id="3.1.3.48" evidence="2"/>
<gene>
    <name evidence="8" type="ORF">CTM90_19365</name>
</gene>
<feature type="domain" description="Phosphotyrosine protein phosphatase I" evidence="7">
    <location>
        <begin position="3"/>
        <end position="145"/>
    </location>
</feature>
<feature type="active site" description="Nucleophile" evidence="6">
    <location>
        <position position="9"/>
    </location>
</feature>
<evidence type="ECO:0000256" key="1">
    <source>
        <dbReference type="ARBA" id="ARBA00011063"/>
    </source>
</evidence>
<dbReference type="AlphaFoldDB" id="A0ABD6WYY1"/>
<evidence type="ECO:0000256" key="5">
    <source>
        <dbReference type="ARBA" id="ARBA00051722"/>
    </source>
</evidence>
<evidence type="ECO:0000256" key="4">
    <source>
        <dbReference type="ARBA" id="ARBA00022912"/>
    </source>
</evidence>